<dbReference type="AlphaFoldDB" id="A0AAW1MZN2"/>
<organism evidence="2 3">
    <name type="scientific">Popillia japonica</name>
    <name type="common">Japanese beetle</name>
    <dbReference type="NCBI Taxonomy" id="7064"/>
    <lineage>
        <taxon>Eukaryota</taxon>
        <taxon>Metazoa</taxon>
        <taxon>Ecdysozoa</taxon>
        <taxon>Arthropoda</taxon>
        <taxon>Hexapoda</taxon>
        <taxon>Insecta</taxon>
        <taxon>Pterygota</taxon>
        <taxon>Neoptera</taxon>
        <taxon>Endopterygota</taxon>
        <taxon>Coleoptera</taxon>
        <taxon>Polyphaga</taxon>
        <taxon>Scarabaeiformia</taxon>
        <taxon>Scarabaeidae</taxon>
        <taxon>Rutelinae</taxon>
        <taxon>Popillia</taxon>
    </lineage>
</organism>
<protein>
    <submittedName>
        <fullName evidence="2">Uncharacterized protein</fullName>
    </submittedName>
</protein>
<evidence type="ECO:0000313" key="3">
    <source>
        <dbReference type="Proteomes" id="UP001458880"/>
    </source>
</evidence>
<feature type="region of interest" description="Disordered" evidence="1">
    <location>
        <begin position="27"/>
        <end position="58"/>
    </location>
</feature>
<dbReference type="Proteomes" id="UP001458880">
    <property type="component" value="Unassembled WGS sequence"/>
</dbReference>
<accession>A0AAW1MZN2</accession>
<evidence type="ECO:0000313" key="2">
    <source>
        <dbReference type="EMBL" id="KAK9751767.1"/>
    </source>
</evidence>
<reference evidence="2 3" key="1">
    <citation type="journal article" date="2024" name="BMC Genomics">
        <title>De novo assembly and annotation of Popillia japonica's genome with initial clues to its potential as an invasive pest.</title>
        <authorList>
            <person name="Cucini C."/>
            <person name="Boschi S."/>
            <person name="Funari R."/>
            <person name="Cardaioli E."/>
            <person name="Iannotti N."/>
            <person name="Marturano G."/>
            <person name="Paoli F."/>
            <person name="Bruttini M."/>
            <person name="Carapelli A."/>
            <person name="Frati F."/>
            <person name="Nardi F."/>
        </authorList>
    </citation>
    <scope>NUCLEOTIDE SEQUENCE [LARGE SCALE GENOMIC DNA]</scope>
    <source>
        <strain evidence="2">DMR45628</strain>
    </source>
</reference>
<name>A0AAW1MZN2_POPJA</name>
<keyword evidence="3" id="KW-1185">Reference proteome</keyword>
<gene>
    <name evidence="2" type="ORF">QE152_g4641</name>
</gene>
<comment type="caution">
    <text evidence="2">The sequence shown here is derived from an EMBL/GenBank/DDBJ whole genome shotgun (WGS) entry which is preliminary data.</text>
</comment>
<proteinExistence type="predicted"/>
<dbReference type="EMBL" id="JASPKY010000025">
    <property type="protein sequence ID" value="KAK9751767.1"/>
    <property type="molecule type" value="Genomic_DNA"/>
</dbReference>
<sequence>MLAILRITVFARIGGVIETGHAIDFENTRTEASDSNEDIFEYKDHTSEASESDSSEGWKNRMEVVGTIAATWSIFCSQCNPSNTRNYSFTKNKTTYNFPYYIHGKI</sequence>
<evidence type="ECO:0000256" key="1">
    <source>
        <dbReference type="SAM" id="MobiDB-lite"/>
    </source>
</evidence>